<organism evidence="5 6">
    <name type="scientific">Chitiniphilus purpureus</name>
    <dbReference type="NCBI Taxonomy" id="2981137"/>
    <lineage>
        <taxon>Bacteria</taxon>
        <taxon>Pseudomonadati</taxon>
        <taxon>Pseudomonadota</taxon>
        <taxon>Betaproteobacteria</taxon>
        <taxon>Neisseriales</taxon>
        <taxon>Chitinibacteraceae</taxon>
        <taxon>Chitiniphilus</taxon>
    </lineage>
</organism>
<reference evidence="5" key="1">
    <citation type="submission" date="2022-10" db="EMBL/GenBank/DDBJ databases">
        <title>Chitiniphilus purpureus sp. nov., a novel chitin-degrading bacterium isolated from crawfish pond sediment.</title>
        <authorList>
            <person name="Li K."/>
        </authorList>
    </citation>
    <scope>NUCLEOTIDE SEQUENCE</scope>
    <source>
        <strain evidence="5">CD1</strain>
    </source>
</reference>
<gene>
    <name evidence="5" type="ORF">N8I74_03860</name>
</gene>
<evidence type="ECO:0000313" key="6">
    <source>
        <dbReference type="Proteomes" id="UP001061302"/>
    </source>
</evidence>
<evidence type="ECO:0000313" key="5">
    <source>
        <dbReference type="EMBL" id="UXY16164.1"/>
    </source>
</evidence>
<keyword evidence="4" id="KW-0732">Signal</keyword>
<dbReference type="Pfam" id="PF13432">
    <property type="entry name" value="TPR_16"/>
    <property type="match status" value="2"/>
</dbReference>
<protein>
    <submittedName>
        <fullName evidence="5">Tetratricopeptide repeat protein</fullName>
    </submittedName>
</protein>
<keyword evidence="1" id="KW-0677">Repeat</keyword>
<dbReference type="Proteomes" id="UP001061302">
    <property type="component" value="Chromosome"/>
</dbReference>
<dbReference type="Pfam" id="PF13181">
    <property type="entry name" value="TPR_8"/>
    <property type="match status" value="1"/>
</dbReference>
<dbReference type="SMART" id="SM00028">
    <property type="entry name" value="TPR"/>
    <property type="match status" value="7"/>
</dbReference>
<keyword evidence="6" id="KW-1185">Reference proteome</keyword>
<name>A0ABY6DP59_9NEIS</name>
<dbReference type="Pfam" id="PF14559">
    <property type="entry name" value="TPR_19"/>
    <property type="match status" value="2"/>
</dbReference>
<proteinExistence type="predicted"/>
<feature type="chain" id="PRO_5045386454" evidence="4">
    <location>
        <begin position="19"/>
        <end position="593"/>
    </location>
</feature>
<dbReference type="SUPFAM" id="SSF48452">
    <property type="entry name" value="TPR-like"/>
    <property type="match status" value="3"/>
</dbReference>
<dbReference type="PROSITE" id="PS51257">
    <property type="entry name" value="PROKAR_LIPOPROTEIN"/>
    <property type="match status" value="1"/>
</dbReference>
<evidence type="ECO:0000256" key="2">
    <source>
        <dbReference type="ARBA" id="ARBA00022803"/>
    </source>
</evidence>
<keyword evidence="2 3" id="KW-0802">TPR repeat</keyword>
<dbReference type="InterPro" id="IPR019734">
    <property type="entry name" value="TPR_rpt"/>
</dbReference>
<evidence type="ECO:0000256" key="3">
    <source>
        <dbReference type="PROSITE-ProRule" id="PRU00339"/>
    </source>
</evidence>
<dbReference type="Gene3D" id="1.25.40.10">
    <property type="entry name" value="Tetratricopeptide repeat domain"/>
    <property type="match status" value="3"/>
</dbReference>
<sequence length="593" mass="64864">MSLSPRACLSALLSAALAAAVGGCATPARPAAAPTAASEPAAAASEPAAAVASVIEAPEPDYPKQALTVDLLLRFLVGDIALQRGEMALASQAWTELRQHSADPRVAKRATEVAIAAGQLNQAIEAAQSWVSADPGSVDARQVMLSLLIRANRLSEAKPHIEALFKARPQETAPFLAQMHRLWDKQTDRAAALKLTQELAAAHPQLPEAHFALAVAHANAGQQAEAQRELNQAEALRPGWETSLLYRAQLLNDAPLPQRIAQLEQAARQAPKSVAIHNALGRLYAEAKRYRDASLSYETALALQPADLEALVGSGLVAIELREYEKANSRLASAVARAPNHTANLRFYLGQVAEELRHYEEAARWYAQTDGELQSAAQRRLASVYVKLGQLDEARAVVGRMPAQTREAQVEKAQLEAQLWREAGNLPRAYTVLTEALKRFPEHPDLLYDRSLISDLNGNYAESEADLRRYLALKPENAMGLNALGYTLVNRTDRVDEAARYIEQAIALEPENPVILDSLAWLRFKQGRLEEAEQLLSKVHAQLPDPEIAAHWAEVLWQMGRRQQAREVLQKALARDASNEVLLDTGKRLGLHP</sequence>
<dbReference type="PANTHER" id="PTHR45586:SF16">
    <property type="entry name" value="DOMAIN PROTEIN, PUTATIVE-RELATED"/>
    <property type="match status" value="1"/>
</dbReference>
<dbReference type="RefSeq" id="WP_263125605.1">
    <property type="nucleotide sequence ID" value="NZ_CP106753.1"/>
</dbReference>
<evidence type="ECO:0000256" key="1">
    <source>
        <dbReference type="ARBA" id="ARBA00022737"/>
    </source>
</evidence>
<feature type="signal peptide" evidence="4">
    <location>
        <begin position="1"/>
        <end position="18"/>
    </location>
</feature>
<dbReference type="InterPro" id="IPR051012">
    <property type="entry name" value="CellSynth/LPSAsmb/PSIAsmb"/>
</dbReference>
<accession>A0ABY6DP59</accession>
<dbReference type="InterPro" id="IPR006311">
    <property type="entry name" value="TAT_signal"/>
</dbReference>
<dbReference type="InterPro" id="IPR011990">
    <property type="entry name" value="TPR-like_helical_dom_sf"/>
</dbReference>
<dbReference type="PROSITE" id="PS51318">
    <property type="entry name" value="TAT"/>
    <property type="match status" value="1"/>
</dbReference>
<feature type="repeat" description="TPR" evidence="3">
    <location>
        <begin position="274"/>
        <end position="307"/>
    </location>
</feature>
<dbReference type="PROSITE" id="PS50005">
    <property type="entry name" value="TPR"/>
    <property type="match status" value="1"/>
</dbReference>
<dbReference type="PANTHER" id="PTHR45586">
    <property type="entry name" value="TPR REPEAT-CONTAINING PROTEIN PA4667"/>
    <property type="match status" value="1"/>
</dbReference>
<dbReference type="EMBL" id="CP106753">
    <property type="protein sequence ID" value="UXY16164.1"/>
    <property type="molecule type" value="Genomic_DNA"/>
</dbReference>
<evidence type="ECO:0000256" key="4">
    <source>
        <dbReference type="SAM" id="SignalP"/>
    </source>
</evidence>